<keyword evidence="4" id="KW-1185">Reference proteome</keyword>
<keyword evidence="1" id="KW-0804">Transcription</keyword>
<keyword evidence="1" id="KW-0010">Activator</keyword>
<comment type="function">
    <text evidence="1">Component of the Mediator complex, a coactivator involved in the regulated transcription of nearly all RNA polymerase II-dependent genes. Mediator functions as a bridge to convey information from gene-specific regulatory proteins to the basal RNA polymerase II transcription machinery. Mediator is recruited to promoters by direct interactions with regulatory proteins and serves as a scaffold for the assembly of a functional preinitiation complex with RNA polymerase II and the general transcription factors.</text>
</comment>
<dbReference type="GO" id="GO:0005634">
    <property type="term" value="C:nucleus"/>
    <property type="evidence" value="ECO:0007669"/>
    <property type="project" value="UniProtKB-SubCell"/>
</dbReference>
<organism evidence="3 4">
    <name type="scientific">Allacma fusca</name>
    <dbReference type="NCBI Taxonomy" id="39272"/>
    <lineage>
        <taxon>Eukaryota</taxon>
        <taxon>Metazoa</taxon>
        <taxon>Ecdysozoa</taxon>
        <taxon>Arthropoda</taxon>
        <taxon>Hexapoda</taxon>
        <taxon>Collembola</taxon>
        <taxon>Symphypleona</taxon>
        <taxon>Sminthuridae</taxon>
        <taxon>Allacma</taxon>
    </lineage>
</organism>
<dbReference type="Proteomes" id="UP000708208">
    <property type="component" value="Unassembled WGS sequence"/>
</dbReference>
<evidence type="ECO:0000256" key="1">
    <source>
        <dbReference type="RuleBase" id="RU364148"/>
    </source>
</evidence>
<comment type="caution">
    <text evidence="3">The sequence shown here is derived from an EMBL/GenBank/DDBJ whole genome shotgun (WGS) entry which is preliminary data.</text>
</comment>
<feature type="domain" description="Mediator of RNA polymerase II transcription subunit 15 N-terminal" evidence="2">
    <location>
        <begin position="74"/>
        <end position="133"/>
    </location>
</feature>
<dbReference type="AlphaFoldDB" id="A0A8J2JWT9"/>
<dbReference type="OrthoDB" id="10055322at2759"/>
<evidence type="ECO:0000313" key="3">
    <source>
        <dbReference type="EMBL" id="CAG7726809.1"/>
    </source>
</evidence>
<dbReference type="Pfam" id="PF09606">
    <property type="entry name" value="Med15_N"/>
    <property type="match status" value="1"/>
</dbReference>
<protein>
    <recommendedName>
        <fullName evidence="1">Mediator of RNA polymerase II transcription subunit 15</fullName>
    </recommendedName>
    <alternativeName>
        <fullName evidence="1">Mediator complex subunit 15</fullName>
    </alternativeName>
</protein>
<dbReference type="InterPro" id="IPR019087">
    <property type="entry name" value="Med15_N"/>
</dbReference>
<reference evidence="3" key="1">
    <citation type="submission" date="2021-06" db="EMBL/GenBank/DDBJ databases">
        <authorList>
            <person name="Hodson N. C."/>
            <person name="Mongue J. A."/>
            <person name="Jaron S. K."/>
        </authorList>
    </citation>
    <scope>NUCLEOTIDE SEQUENCE</scope>
</reference>
<evidence type="ECO:0000313" key="4">
    <source>
        <dbReference type="Proteomes" id="UP000708208"/>
    </source>
</evidence>
<name>A0A8J2JWT9_9HEXA</name>
<proteinExistence type="inferred from homology"/>
<gene>
    <name evidence="1" type="primary">MED15</name>
    <name evidence="3" type="ORF">AFUS01_LOCUS15695</name>
</gene>
<comment type="subunit">
    <text evidence="1">Component of the Mediator complex.</text>
</comment>
<comment type="subcellular location">
    <subcellularLocation>
        <location evidence="1">Nucleus</location>
    </subcellularLocation>
</comment>
<accession>A0A8J2JWT9</accession>
<sequence length="152" mass="17289">MAQHALKIRIKGPESEPGKYPYSIIHKSPVNKGAEISRDLTQEKHKRTRQITSNMEQPDLSTDTHLLGWQTDMSSQFRDGMTDKIEQAMSEYGSSLPSTAREMESRVFSRASSKAEYMDFMGRMIIHLNIVGSNHDSPIMPHPTRIEEIQEG</sequence>
<keyword evidence="1" id="KW-0805">Transcription regulation</keyword>
<dbReference type="EMBL" id="CAJVCH010140361">
    <property type="protein sequence ID" value="CAG7726809.1"/>
    <property type="molecule type" value="Genomic_DNA"/>
</dbReference>
<keyword evidence="1" id="KW-0539">Nucleus</keyword>
<evidence type="ECO:0000259" key="2">
    <source>
        <dbReference type="Pfam" id="PF09606"/>
    </source>
</evidence>
<comment type="similarity">
    <text evidence="1">Belongs to the Mediator complex subunit 15 family.</text>
</comment>